<evidence type="ECO:0000313" key="1">
    <source>
        <dbReference type="EMBL" id="KAF9585295.1"/>
    </source>
</evidence>
<gene>
    <name evidence="1" type="ORF">BGW38_003029</name>
</gene>
<name>A0A9P6KI04_9FUNG</name>
<evidence type="ECO:0000313" key="2">
    <source>
        <dbReference type="Proteomes" id="UP000780801"/>
    </source>
</evidence>
<comment type="caution">
    <text evidence="1">The sequence shown here is derived from an EMBL/GenBank/DDBJ whole genome shotgun (WGS) entry which is preliminary data.</text>
</comment>
<proteinExistence type="predicted"/>
<keyword evidence="2" id="KW-1185">Reference proteome</keyword>
<accession>A0A9P6KI04</accession>
<dbReference type="EMBL" id="JAABOA010000211">
    <property type="protein sequence ID" value="KAF9585295.1"/>
    <property type="molecule type" value="Genomic_DNA"/>
</dbReference>
<protein>
    <submittedName>
        <fullName evidence="1">Uncharacterized protein</fullName>
    </submittedName>
</protein>
<reference evidence="1" key="1">
    <citation type="journal article" date="2020" name="Fungal Divers.">
        <title>Resolving the Mortierellaceae phylogeny through synthesis of multi-gene phylogenetics and phylogenomics.</title>
        <authorList>
            <person name="Vandepol N."/>
            <person name="Liber J."/>
            <person name="Desiro A."/>
            <person name="Na H."/>
            <person name="Kennedy M."/>
            <person name="Barry K."/>
            <person name="Grigoriev I.V."/>
            <person name="Miller A.N."/>
            <person name="O'Donnell K."/>
            <person name="Stajich J.E."/>
            <person name="Bonito G."/>
        </authorList>
    </citation>
    <scope>NUCLEOTIDE SEQUENCE</scope>
    <source>
        <strain evidence="1">KOD1015</strain>
    </source>
</reference>
<organism evidence="1 2">
    <name type="scientific">Lunasporangiospora selenospora</name>
    <dbReference type="NCBI Taxonomy" id="979761"/>
    <lineage>
        <taxon>Eukaryota</taxon>
        <taxon>Fungi</taxon>
        <taxon>Fungi incertae sedis</taxon>
        <taxon>Mucoromycota</taxon>
        <taxon>Mortierellomycotina</taxon>
        <taxon>Mortierellomycetes</taxon>
        <taxon>Mortierellales</taxon>
        <taxon>Mortierellaceae</taxon>
        <taxon>Lunasporangiospora</taxon>
    </lineage>
</organism>
<dbReference type="AlphaFoldDB" id="A0A9P6KI04"/>
<sequence>MQEFPFVCEKVTKDGIHRAGHAGIKFTENVNTVAANLVNQLRRYIPKRVVIEEYESIKGEASGIVTRRTKAPVKHFTIIASIVKNSRLCQPLQEAGT</sequence>
<dbReference type="Proteomes" id="UP000780801">
    <property type="component" value="Unassembled WGS sequence"/>
</dbReference>